<protein>
    <recommendedName>
        <fullName evidence="5">DUF4190 domain-containing protein</fullName>
    </recommendedName>
</protein>
<feature type="region of interest" description="Disordered" evidence="1">
    <location>
        <begin position="25"/>
        <end position="45"/>
    </location>
</feature>
<evidence type="ECO:0000313" key="4">
    <source>
        <dbReference type="Proteomes" id="UP001501295"/>
    </source>
</evidence>
<comment type="caution">
    <text evidence="3">The sequence shown here is derived from an EMBL/GenBank/DDBJ whole genome shotgun (WGS) entry which is preliminary data.</text>
</comment>
<keyword evidence="2" id="KW-0472">Membrane</keyword>
<gene>
    <name evidence="3" type="ORF">GCM10025780_32650</name>
</gene>
<keyword evidence="4" id="KW-1185">Reference proteome</keyword>
<evidence type="ECO:0000313" key="3">
    <source>
        <dbReference type="EMBL" id="GAA4684226.1"/>
    </source>
</evidence>
<dbReference type="EMBL" id="BAABLM010000010">
    <property type="protein sequence ID" value="GAA4684226.1"/>
    <property type="molecule type" value="Genomic_DNA"/>
</dbReference>
<feature type="transmembrane region" description="Helical" evidence="2">
    <location>
        <begin position="56"/>
        <end position="85"/>
    </location>
</feature>
<proteinExistence type="predicted"/>
<keyword evidence="2" id="KW-0812">Transmembrane</keyword>
<evidence type="ECO:0000256" key="1">
    <source>
        <dbReference type="SAM" id="MobiDB-lite"/>
    </source>
</evidence>
<feature type="transmembrane region" description="Helical" evidence="2">
    <location>
        <begin position="105"/>
        <end position="124"/>
    </location>
</feature>
<reference evidence="4" key="1">
    <citation type="journal article" date="2019" name="Int. J. Syst. Evol. Microbiol.">
        <title>The Global Catalogue of Microorganisms (GCM) 10K type strain sequencing project: providing services to taxonomists for standard genome sequencing and annotation.</title>
        <authorList>
            <consortium name="The Broad Institute Genomics Platform"/>
            <consortium name="The Broad Institute Genome Sequencing Center for Infectious Disease"/>
            <person name="Wu L."/>
            <person name="Ma J."/>
        </authorList>
    </citation>
    <scope>NUCLEOTIDE SEQUENCE [LARGE SCALE GENOMIC DNA]</scope>
    <source>
        <strain evidence="4">JCM 18956</strain>
    </source>
</reference>
<dbReference type="Proteomes" id="UP001501295">
    <property type="component" value="Unassembled WGS sequence"/>
</dbReference>
<dbReference type="RefSeq" id="WP_345376998.1">
    <property type="nucleotide sequence ID" value="NZ_BAABLM010000010.1"/>
</dbReference>
<keyword evidence="2" id="KW-1133">Transmembrane helix</keyword>
<evidence type="ECO:0000256" key="2">
    <source>
        <dbReference type="SAM" id="Phobius"/>
    </source>
</evidence>
<organism evidence="3 4">
    <name type="scientific">Frondihabitans cladoniiphilus</name>
    <dbReference type="NCBI Taxonomy" id="715785"/>
    <lineage>
        <taxon>Bacteria</taxon>
        <taxon>Bacillati</taxon>
        <taxon>Actinomycetota</taxon>
        <taxon>Actinomycetes</taxon>
        <taxon>Micrococcales</taxon>
        <taxon>Microbacteriaceae</taxon>
        <taxon>Frondihabitans</taxon>
    </lineage>
</organism>
<evidence type="ECO:0008006" key="5">
    <source>
        <dbReference type="Google" id="ProtNLM"/>
    </source>
</evidence>
<accession>A0ABP8W9V8</accession>
<sequence>MSDERPREVTAMSLRAEKLRRTMLRASGGHSARDDPGLSPARPPKNPELVNRWANLGLAVGVLALFVDFAAVPSVVAVVLCVFGLRQARALDRRDLGRYGRRRSLWGIGFAAFGVAGILFNLLIRPLYA</sequence>
<name>A0ABP8W9V8_9MICO</name>